<name>A0A3Q0JI44_DIACI</name>
<reference evidence="2" key="1">
    <citation type="submission" date="2025-08" db="UniProtKB">
        <authorList>
            <consortium name="RefSeq"/>
        </authorList>
    </citation>
    <scope>IDENTIFICATION</scope>
</reference>
<dbReference type="PaxDb" id="121845-A0A3Q0JI44"/>
<evidence type="ECO:0000313" key="2">
    <source>
        <dbReference type="RefSeq" id="XP_026686390.1"/>
    </source>
</evidence>
<dbReference type="RefSeq" id="XP_026686390.1">
    <property type="nucleotide sequence ID" value="XM_026830589.1"/>
</dbReference>
<sequence>MGHKCIYKNGRNMFMIPEHTKDGYRIIYAGLHNSDSSLYNLVAWNMFMIPEHTKDGYRIIYAGLHNSDSSLYNLDETMKVFTMMAEAIDGEYGSCPGYIICVDSEKVGFGHLTKINFSILRRLFHFAHIGMDILPFYLDNHKTVNVKDGGNVDEVKFHSKMDDFYKVMPREIFPKDMKGDAPYTREELARKFSVKFHSKMDDFYKVMPREIFPKDMKGDAPYTREELALQAKEKMEALEDYYKMFESWRINDGYYGQYKILRKRDSITSNGSFKALQLD</sequence>
<dbReference type="InterPro" id="IPR036865">
    <property type="entry name" value="CRAL-TRIO_dom_sf"/>
</dbReference>
<dbReference type="GeneID" id="113471444"/>
<organism evidence="1 2">
    <name type="scientific">Diaphorina citri</name>
    <name type="common">Asian citrus psyllid</name>
    <dbReference type="NCBI Taxonomy" id="121845"/>
    <lineage>
        <taxon>Eukaryota</taxon>
        <taxon>Metazoa</taxon>
        <taxon>Ecdysozoa</taxon>
        <taxon>Arthropoda</taxon>
        <taxon>Hexapoda</taxon>
        <taxon>Insecta</taxon>
        <taxon>Pterygota</taxon>
        <taxon>Neoptera</taxon>
        <taxon>Paraneoptera</taxon>
        <taxon>Hemiptera</taxon>
        <taxon>Sternorrhyncha</taxon>
        <taxon>Psylloidea</taxon>
        <taxon>Psyllidae</taxon>
        <taxon>Diaphorininae</taxon>
        <taxon>Diaphorina</taxon>
    </lineage>
</organism>
<keyword evidence="1" id="KW-1185">Reference proteome</keyword>
<gene>
    <name evidence="2" type="primary">LOC113471444</name>
</gene>
<protein>
    <submittedName>
        <fullName evidence="2">Uncharacterized protein LOC113471444</fullName>
    </submittedName>
</protein>
<accession>A0A3Q0JI44</accession>
<proteinExistence type="predicted"/>
<dbReference type="Gene3D" id="3.40.525.10">
    <property type="entry name" value="CRAL-TRIO lipid binding domain"/>
    <property type="match status" value="1"/>
</dbReference>
<dbReference type="KEGG" id="dci:113471444"/>
<evidence type="ECO:0000313" key="1">
    <source>
        <dbReference type="Proteomes" id="UP000079169"/>
    </source>
</evidence>
<dbReference type="Proteomes" id="UP000079169">
    <property type="component" value="Unplaced"/>
</dbReference>
<dbReference type="AlphaFoldDB" id="A0A3Q0JI44"/>
<dbReference type="STRING" id="121845.A0A3Q0JI44"/>
<dbReference type="SUPFAM" id="SSF52087">
    <property type="entry name" value="CRAL/TRIO domain"/>
    <property type="match status" value="1"/>
</dbReference>